<dbReference type="InterPro" id="IPR003615">
    <property type="entry name" value="HNH_nuc"/>
</dbReference>
<dbReference type="PANTHER" id="PTHR33877">
    <property type="entry name" value="SLL1193 PROTEIN"/>
    <property type="match status" value="1"/>
</dbReference>
<dbReference type="EMBL" id="JNAX01000004">
    <property type="protein sequence ID" value="KGG22031.1"/>
    <property type="molecule type" value="Genomic_DNA"/>
</dbReference>
<keyword evidence="2" id="KW-0255">Endonuclease</keyword>
<keyword evidence="2" id="KW-0540">Nuclease</keyword>
<gene>
    <name evidence="2" type="ORF">EV03_0350</name>
</gene>
<feature type="domain" description="HNH nuclease" evidence="1">
    <location>
        <begin position="67"/>
        <end position="118"/>
    </location>
</feature>
<proteinExistence type="predicted"/>
<dbReference type="SMART" id="SM00507">
    <property type="entry name" value="HNHc"/>
    <property type="match status" value="1"/>
</dbReference>
<accession>A0A0A2C6Q3</accession>
<name>A0A0A2C6Q3_PROMR</name>
<dbReference type="Gene3D" id="1.10.30.50">
    <property type="match status" value="1"/>
</dbReference>
<dbReference type="GO" id="GO:0004519">
    <property type="term" value="F:endonuclease activity"/>
    <property type="evidence" value="ECO:0007669"/>
    <property type="project" value="UniProtKB-KW"/>
</dbReference>
<dbReference type="InterPro" id="IPR029471">
    <property type="entry name" value="HNH_5"/>
</dbReference>
<evidence type="ECO:0000259" key="1">
    <source>
        <dbReference type="SMART" id="SM00507"/>
    </source>
</evidence>
<dbReference type="InterPro" id="IPR052892">
    <property type="entry name" value="NA-targeting_endonuclease"/>
</dbReference>
<protein>
    <submittedName>
        <fullName evidence="2">HNH endonuclease family protein</fullName>
    </submittedName>
</protein>
<dbReference type="PANTHER" id="PTHR33877:SF2">
    <property type="entry name" value="OS07G0170200 PROTEIN"/>
    <property type="match status" value="1"/>
</dbReference>
<dbReference type="Pfam" id="PF14279">
    <property type="entry name" value="HNH_5"/>
    <property type="match status" value="1"/>
</dbReference>
<evidence type="ECO:0000313" key="3">
    <source>
        <dbReference type="Proteomes" id="UP000030392"/>
    </source>
</evidence>
<organism evidence="2 3">
    <name type="scientific">Prochlorococcus marinus str. PAC1</name>
    <dbReference type="NCBI Taxonomy" id="59924"/>
    <lineage>
        <taxon>Bacteria</taxon>
        <taxon>Bacillati</taxon>
        <taxon>Cyanobacteriota</taxon>
        <taxon>Cyanophyceae</taxon>
        <taxon>Synechococcales</taxon>
        <taxon>Prochlorococcaceae</taxon>
        <taxon>Prochlorococcus</taxon>
    </lineage>
</organism>
<comment type="caution">
    <text evidence="2">The sequence shown here is derived from an EMBL/GenBank/DDBJ whole genome shotgun (WGS) entry which is preliminary data.</text>
</comment>
<reference evidence="3" key="1">
    <citation type="journal article" date="2014" name="Sci. Data">
        <title>Genomes of diverse isolates of the marine cyanobacterium Prochlorococcus.</title>
        <authorList>
            <person name="Biller S."/>
            <person name="Berube P."/>
            <person name="Thompson J."/>
            <person name="Kelly L."/>
            <person name="Roggensack S."/>
            <person name="Awad L."/>
            <person name="Roache-Johnson K."/>
            <person name="Ding H."/>
            <person name="Giovannoni S.J."/>
            <person name="Moore L.R."/>
            <person name="Chisholm S.W."/>
        </authorList>
    </citation>
    <scope>NUCLEOTIDE SEQUENCE [LARGE SCALE GENOMIC DNA]</scope>
    <source>
        <strain evidence="3">PAC1</strain>
    </source>
</reference>
<dbReference type="AlphaFoldDB" id="A0A0A2C6Q3"/>
<evidence type="ECO:0000313" key="2">
    <source>
        <dbReference type="EMBL" id="KGG22031.1"/>
    </source>
</evidence>
<dbReference type="CDD" id="cd00085">
    <property type="entry name" value="HNHc"/>
    <property type="match status" value="1"/>
</dbReference>
<sequence>MGQVLVLNASYEPLNITSWRRATVLMLKGKAESLEEDATHNIRQDVKAPTVIRLRQFIRVPYRDIPLSRKNIFQRDNNSCQYCGQKNKKLSIDHVFPRSRGGTDNWENVITACLQCNVMKGNRTPEEAKMPLRSKPYKPLNNMSFETTKQIHSGRHKEWSKYVIGWVA</sequence>
<keyword evidence="2" id="KW-0378">Hydrolase</keyword>
<dbReference type="Proteomes" id="UP000030392">
    <property type="component" value="Unassembled WGS sequence"/>
</dbReference>
<dbReference type="RefSeq" id="WP_036904574.1">
    <property type="nucleotide sequence ID" value="NZ_CP138967.1"/>
</dbReference>